<dbReference type="InterPro" id="IPR006984">
    <property type="entry name" value="Fcf1/UTP23"/>
</dbReference>
<dbReference type="InterPro" id="IPR029060">
    <property type="entry name" value="PIN-like_dom_sf"/>
</dbReference>
<evidence type="ECO:0000256" key="4">
    <source>
        <dbReference type="ARBA" id="ARBA00023242"/>
    </source>
</evidence>
<feature type="region of interest" description="Disordered" evidence="7">
    <location>
        <begin position="177"/>
        <end position="274"/>
    </location>
</feature>
<keyword evidence="3" id="KW-0698">rRNA processing</keyword>
<accession>A0A9Q0HP61</accession>
<dbReference type="Gene3D" id="3.40.50.1010">
    <property type="entry name" value="5'-nuclease"/>
    <property type="match status" value="1"/>
</dbReference>
<evidence type="ECO:0000313" key="10">
    <source>
        <dbReference type="Proteomes" id="UP001151287"/>
    </source>
</evidence>
<proteinExistence type="inferred from homology"/>
<feature type="compositionally biased region" description="Polar residues" evidence="7">
    <location>
        <begin position="264"/>
        <end position="274"/>
    </location>
</feature>
<dbReference type="InterPro" id="IPR057776">
    <property type="entry name" value="UTP23_sensor"/>
</dbReference>
<feature type="compositionally biased region" description="Basic residues" evidence="7">
    <location>
        <begin position="252"/>
        <end position="262"/>
    </location>
</feature>
<dbReference type="OrthoDB" id="25675at2759"/>
<dbReference type="AlphaFoldDB" id="A0A9Q0HP61"/>
<dbReference type="FunFam" id="3.40.50.1010:FF:000006">
    <property type="entry name" value="rRNA-processing protein UTP23 homolog"/>
    <property type="match status" value="1"/>
</dbReference>
<comment type="similarity">
    <text evidence="6">Belongs to the UTP23/FCF1 family. UTP23 subfamily.</text>
</comment>
<evidence type="ECO:0000256" key="6">
    <source>
        <dbReference type="ARBA" id="ARBA00038503"/>
    </source>
</evidence>
<evidence type="ECO:0000256" key="3">
    <source>
        <dbReference type="ARBA" id="ARBA00022552"/>
    </source>
</evidence>
<evidence type="ECO:0000256" key="5">
    <source>
        <dbReference type="ARBA" id="ARBA00037300"/>
    </source>
</evidence>
<comment type="subcellular location">
    <subcellularLocation>
        <location evidence="1">Nucleus</location>
        <location evidence="1">Nucleolus</location>
    </subcellularLocation>
</comment>
<dbReference type="EMBL" id="JAMQYH010000003">
    <property type="protein sequence ID" value="KAJ1692908.1"/>
    <property type="molecule type" value="Genomic_DNA"/>
</dbReference>
<keyword evidence="2" id="KW-0690">Ribosome biogenesis</keyword>
<dbReference type="CDD" id="cd08553">
    <property type="entry name" value="PIN_Fcf1-like"/>
    <property type="match status" value="1"/>
</dbReference>
<sequence>MRVKKQKRHRKVVRFYSACFGFREPYKVLLDGTLVHHLLSHGLSPADDALSRLLGARCLLFTTKCIVAEIRSLGPSHTETWEAAKQLMVARCDHEKRVSGTNCILSVIGENNSEHFFVGTQDPDLRKKFREVPGVPVIYGLKNSLFLEQPSFNQREFAKLAEEKRLHMTESELQSFFKSTSKENLSEGDDENQEEQARSILHSKKHSLGVKDKPQFKRNRAKGPNPLSCKKKKLKAGNPDVQNQNKEEPMAKRKRIRKRKKSGGNANNKPDTGS</sequence>
<protein>
    <recommendedName>
        <fullName evidence="8">UTP23 sensor motif region domain-containing protein</fullName>
    </recommendedName>
</protein>
<evidence type="ECO:0000313" key="9">
    <source>
        <dbReference type="EMBL" id="KAJ1692908.1"/>
    </source>
</evidence>
<name>A0A9Q0HP61_9POAL</name>
<feature type="domain" description="UTP23 sensor motif region" evidence="8">
    <location>
        <begin position="216"/>
        <end position="233"/>
    </location>
</feature>
<dbReference type="Pfam" id="PF24779">
    <property type="entry name" value="UTP23_sensor"/>
    <property type="match status" value="1"/>
</dbReference>
<evidence type="ECO:0000256" key="1">
    <source>
        <dbReference type="ARBA" id="ARBA00004604"/>
    </source>
</evidence>
<gene>
    <name evidence="9" type="ORF">LUZ63_009606</name>
</gene>
<comment type="caution">
    <text evidence="9">The sequence shown here is derived from an EMBL/GenBank/DDBJ whole genome shotgun (WGS) entry which is preliminary data.</text>
</comment>
<keyword evidence="10" id="KW-1185">Reference proteome</keyword>
<comment type="function">
    <text evidence="5">Involved in rRNA-processing and ribosome biogenesis.</text>
</comment>
<organism evidence="9 10">
    <name type="scientific">Rhynchospora breviuscula</name>
    <dbReference type="NCBI Taxonomy" id="2022672"/>
    <lineage>
        <taxon>Eukaryota</taxon>
        <taxon>Viridiplantae</taxon>
        <taxon>Streptophyta</taxon>
        <taxon>Embryophyta</taxon>
        <taxon>Tracheophyta</taxon>
        <taxon>Spermatophyta</taxon>
        <taxon>Magnoliopsida</taxon>
        <taxon>Liliopsida</taxon>
        <taxon>Poales</taxon>
        <taxon>Cyperaceae</taxon>
        <taxon>Cyperoideae</taxon>
        <taxon>Rhynchosporeae</taxon>
        <taxon>Rhynchospora</taxon>
    </lineage>
</organism>
<evidence type="ECO:0000259" key="8">
    <source>
        <dbReference type="Pfam" id="PF24779"/>
    </source>
</evidence>
<evidence type="ECO:0000256" key="2">
    <source>
        <dbReference type="ARBA" id="ARBA00022517"/>
    </source>
</evidence>
<keyword evidence="4" id="KW-0539">Nucleus</keyword>
<dbReference type="Proteomes" id="UP001151287">
    <property type="component" value="Unassembled WGS sequence"/>
</dbReference>
<dbReference type="SUPFAM" id="SSF88723">
    <property type="entry name" value="PIN domain-like"/>
    <property type="match status" value="1"/>
</dbReference>
<dbReference type="GO" id="GO:0032040">
    <property type="term" value="C:small-subunit processome"/>
    <property type="evidence" value="ECO:0007669"/>
    <property type="project" value="InterPro"/>
</dbReference>
<dbReference type="Pfam" id="PF04900">
    <property type="entry name" value="Fcf1"/>
    <property type="match status" value="1"/>
</dbReference>
<dbReference type="GO" id="GO:0006364">
    <property type="term" value="P:rRNA processing"/>
    <property type="evidence" value="ECO:0007669"/>
    <property type="project" value="UniProtKB-KW"/>
</dbReference>
<reference evidence="9" key="1">
    <citation type="journal article" date="2022" name="Cell">
        <title>Repeat-based holocentromeres influence genome architecture and karyotype evolution.</title>
        <authorList>
            <person name="Hofstatter P.G."/>
            <person name="Thangavel G."/>
            <person name="Lux T."/>
            <person name="Neumann P."/>
            <person name="Vondrak T."/>
            <person name="Novak P."/>
            <person name="Zhang M."/>
            <person name="Costa L."/>
            <person name="Castellani M."/>
            <person name="Scott A."/>
            <person name="Toegelov H."/>
            <person name="Fuchs J."/>
            <person name="Mata-Sucre Y."/>
            <person name="Dias Y."/>
            <person name="Vanzela A.L.L."/>
            <person name="Huettel B."/>
            <person name="Almeida C.C.S."/>
            <person name="Simkova H."/>
            <person name="Souza G."/>
            <person name="Pedrosa-Harand A."/>
            <person name="Macas J."/>
            <person name="Mayer K.F.X."/>
            <person name="Houben A."/>
            <person name="Marques A."/>
        </authorList>
    </citation>
    <scope>NUCLEOTIDE SEQUENCE</scope>
    <source>
        <strain evidence="9">RhyBre1mFocal</strain>
    </source>
</reference>
<evidence type="ECO:0000256" key="7">
    <source>
        <dbReference type="SAM" id="MobiDB-lite"/>
    </source>
</evidence>
<dbReference type="PANTHER" id="PTHR12416">
    <property type="entry name" value="RRNA-PROCESSING PROTEIN UTP23 HOMOLOG"/>
    <property type="match status" value="1"/>
</dbReference>